<sequence>MIITLTANPSLDRTVELGGPLSPGGVHRIVSDRIQPGGKGINVALGVRRAGLEALAILPAGAGDPLLPLLAQEHLPVRAASIPGRVRTNLTVLSPGADGEPLVTTKINEPGASLGAEEARALEDLLTAAVGPGDLVMLSGSLAPGLPADEYVRLIRLLRSTGAFIGVDTSDAPLAAIAAALPGTAPDFLKPNAEELGQLVGLPGDTLEERAAAGELDPIRRAALALHAQGVGAVLVTLGGAGGVLAAEGQVWYSPSARVEVVSTVGAGDSASAGYLIGLALGEQPPLRLARALAYGSAAVTLPGTTIPRPDQVDIAADRVVQL</sequence>
<dbReference type="PANTHER" id="PTHR46566">
    <property type="entry name" value="1-PHOSPHOFRUCTOKINASE-RELATED"/>
    <property type="match status" value="1"/>
</dbReference>
<keyword evidence="5" id="KW-0067">ATP-binding</keyword>
<keyword evidence="4" id="KW-0418">Kinase</keyword>
<dbReference type="Gene3D" id="3.40.1190.20">
    <property type="match status" value="1"/>
</dbReference>
<dbReference type="InterPro" id="IPR017583">
    <property type="entry name" value="Tagatose/fructose_Pkinase"/>
</dbReference>
<keyword evidence="2 6" id="KW-0808">Transferase</keyword>
<evidence type="ECO:0000256" key="3">
    <source>
        <dbReference type="ARBA" id="ARBA00022741"/>
    </source>
</evidence>
<dbReference type="Pfam" id="PF00294">
    <property type="entry name" value="PfkB"/>
    <property type="match status" value="1"/>
</dbReference>
<evidence type="ECO:0000256" key="5">
    <source>
        <dbReference type="ARBA" id="ARBA00022840"/>
    </source>
</evidence>
<dbReference type="PANTHER" id="PTHR46566:SF2">
    <property type="entry name" value="ATP-DEPENDENT 6-PHOSPHOFRUCTOKINASE ISOZYME 2"/>
    <property type="match status" value="1"/>
</dbReference>
<evidence type="ECO:0000256" key="2">
    <source>
        <dbReference type="ARBA" id="ARBA00022679"/>
    </source>
</evidence>
<dbReference type="PIRSF" id="PIRSF000535">
    <property type="entry name" value="1PFK/6PFK/LacC"/>
    <property type="match status" value="1"/>
</dbReference>
<keyword evidence="3" id="KW-0547">Nucleotide-binding</keyword>
<proteinExistence type="inferred from homology"/>
<feature type="domain" description="Carbohydrate kinase PfkB" evidence="7">
    <location>
        <begin position="24"/>
        <end position="311"/>
    </location>
</feature>
<evidence type="ECO:0000256" key="4">
    <source>
        <dbReference type="ARBA" id="ARBA00022777"/>
    </source>
</evidence>
<dbReference type="NCBIfam" id="TIGR03168">
    <property type="entry name" value="1-PFK"/>
    <property type="match status" value="1"/>
</dbReference>
<gene>
    <name evidence="8" type="ORF">ACFFF6_03080</name>
</gene>
<reference evidence="8 9" key="1">
    <citation type="submission" date="2024-09" db="EMBL/GenBank/DDBJ databases">
        <authorList>
            <person name="Sun Q."/>
            <person name="Mori K."/>
        </authorList>
    </citation>
    <scope>NUCLEOTIDE SEQUENCE [LARGE SCALE GENOMIC DNA]</scope>
    <source>
        <strain evidence="8 9">CICC 10874</strain>
    </source>
</reference>
<dbReference type="InterPro" id="IPR011611">
    <property type="entry name" value="PfkB_dom"/>
</dbReference>
<evidence type="ECO:0000313" key="9">
    <source>
        <dbReference type="Proteomes" id="UP001589793"/>
    </source>
</evidence>
<comment type="similarity">
    <text evidence="1">Belongs to the carbohydrate kinase PfkB family.</text>
</comment>
<dbReference type="Proteomes" id="UP001589793">
    <property type="component" value="Unassembled WGS sequence"/>
</dbReference>
<dbReference type="SUPFAM" id="SSF53613">
    <property type="entry name" value="Ribokinase-like"/>
    <property type="match status" value="1"/>
</dbReference>
<evidence type="ECO:0000256" key="6">
    <source>
        <dbReference type="PIRNR" id="PIRNR000535"/>
    </source>
</evidence>
<organism evidence="8 9">
    <name type="scientific">Brachybacterium hainanense</name>
    <dbReference type="NCBI Taxonomy" id="1541174"/>
    <lineage>
        <taxon>Bacteria</taxon>
        <taxon>Bacillati</taxon>
        <taxon>Actinomycetota</taxon>
        <taxon>Actinomycetes</taxon>
        <taxon>Micrococcales</taxon>
        <taxon>Dermabacteraceae</taxon>
        <taxon>Brachybacterium</taxon>
    </lineage>
</organism>
<evidence type="ECO:0000256" key="1">
    <source>
        <dbReference type="ARBA" id="ARBA00010688"/>
    </source>
</evidence>
<dbReference type="InterPro" id="IPR029056">
    <property type="entry name" value="Ribokinase-like"/>
</dbReference>
<dbReference type="CDD" id="cd01164">
    <property type="entry name" value="FruK_PfkB_like"/>
    <property type="match status" value="1"/>
</dbReference>
<dbReference type="EMBL" id="JBHLSV010000003">
    <property type="protein sequence ID" value="MFC0672936.1"/>
    <property type="molecule type" value="Genomic_DNA"/>
</dbReference>
<evidence type="ECO:0000313" key="8">
    <source>
        <dbReference type="EMBL" id="MFC0672936.1"/>
    </source>
</evidence>
<keyword evidence="9" id="KW-1185">Reference proteome</keyword>
<dbReference type="InterPro" id="IPR002173">
    <property type="entry name" value="Carboh/pur_kinase_PfkB_CS"/>
</dbReference>
<protein>
    <submittedName>
        <fullName evidence="8">1-phosphofructokinase family hexose kinase</fullName>
    </submittedName>
</protein>
<evidence type="ECO:0000259" key="7">
    <source>
        <dbReference type="Pfam" id="PF00294"/>
    </source>
</evidence>
<dbReference type="RefSeq" id="WP_376978111.1">
    <property type="nucleotide sequence ID" value="NZ_JBHLSV010000003.1"/>
</dbReference>
<dbReference type="PROSITE" id="PS00584">
    <property type="entry name" value="PFKB_KINASES_2"/>
    <property type="match status" value="1"/>
</dbReference>
<name>A0ABV6R7H0_9MICO</name>
<comment type="caution">
    <text evidence="8">The sequence shown here is derived from an EMBL/GenBank/DDBJ whole genome shotgun (WGS) entry which is preliminary data.</text>
</comment>
<accession>A0ABV6R7H0</accession>